<evidence type="ECO:0000313" key="4">
    <source>
        <dbReference type="EMBL" id="GAA5153568.1"/>
    </source>
</evidence>
<dbReference type="InterPro" id="IPR032466">
    <property type="entry name" value="Metal_Hydrolase"/>
</dbReference>
<feature type="domain" description="Amidohydrolase-related" evidence="3">
    <location>
        <begin position="54"/>
        <end position="404"/>
    </location>
</feature>
<dbReference type="InterPro" id="IPR011059">
    <property type="entry name" value="Metal-dep_hydrolase_composite"/>
</dbReference>
<keyword evidence="1" id="KW-0378">Hydrolase</keyword>
<dbReference type="Gene3D" id="2.30.40.10">
    <property type="entry name" value="Urease, subunit C, domain 1"/>
    <property type="match status" value="1"/>
</dbReference>
<dbReference type="Pfam" id="PF01979">
    <property type="entry name" value="Amidohydro_1"/>
    <property type="match status" value="1"/>
</dbReference>
<sequence>MSRTLLRGGQVVSMSPTRPDSERAEILVDGPRILAVGEDLDPGGAEVVDLTGRVVIPGLVNAHLHTWQTPMRFVGADWALPRYLALAHGEIARHYRPADTHIGTLAGALNQIDSGVTTIGDWSHNCTTGEHADAAVDALTQAGVRAVFLHGTPHGLLDRPHDIDEIDRLLDGPIATNPLLSLGMAIKGPQLSKPEIAIADLRAAAERGLLASMHQSAGPPGPGWHAVTEAGLWSPSANIVHGTGLPPNLVDTLVASGVTFTCTPENELGQGHTTRLADNVLAAGSAPSLGTDTEMVTPGEVLIAARILLAMQRGLQHDQAFTRTGLGAGEVTLTAKDALSWATVEGARALGLSDRVGRIEAGMEADLTVIDARMLNLWPPHDAIAGALNANTANIEAVMIAGQWRKRDHKLFGVDLPTIKGELQRSGDEFARRVRRSGALDKMRRRVVRRVVDRQLSAQADPARRT</sequence>
<evidence type="ECO:0000313" key="5">
    <source>
        <dbReference type="Proteomes" id="UP001428817"/>
    </source>
</evidence>
<dbReference type="InterPro" id="IPR006680">
    <property type="entry name" value="Amidohydro-rel"/>
</dbReference>
<dbReference type="PANTHER" id="PTHR43794">
    <property type="entry name" value="AMINOHYDROLASE SSNA-RELATED"/>
    <property type="match status" value="1"/>
</dbReference>
<evidence type="ECO:0000259" key="3">
    <source>
        <dbReference type="Pfam" id="PF01979"/>
    </source>
</evidence>
<accession>A0ABP9Q3T4</accession>
<organism evidence="4 5">
    <name type="scientific">Pseudonocardia eucalypti</name>
    <dbReference type="NCBI Taxonomy" id="648755"/>
    <lineage>
        <taxon>Bacteria</taxon>
        <taxon>Bacillati</taxon>
        <taxon>Actinomycetota</taxon>
        <taxon>Actinomycetes</taxon>
        <taxon>Pseudonocardiales</taxon>
        <taxon>Pseudonocardiaceae</taxon>
        <taxon>Pseudonocardia</taxon>
    </lineage>
</organism>
<protein>
    <submittedName>
        <fullName evidence="4">Amidohydrolase family protein</fullName>
    </submittedName>
</protein>
<dbReference type="InterPro" id="IPR050287">
    <property type="entry name" value="MTA/SAH_deaminase"/>
</dbReference>
<dbReference type="PANTHER" id="PTHR43794:SF11">
    <property type="entry name" value="AMIDOHYDROLASE-RELATED DOMAIN-CONTAINING PROTEIN"/>
    <property type="match status" value="1"/>
</dbReference>
<dbReference type="SUPFAM" id="SSF51556">
    <property type="entry name" value="Metallo-dependent hydrolases"/>
    <property type="match status" value="1"/>
</dbReference>
<dbReference type="NCBIfam" id="NF006056">
    <property type="entry name" value="PRK08204.1"/>
    <property type="match status" value="1"/>
</dbReference>
<gene>
    <name evidence="4" type="ORF">GCM10023321_24010</name>
</gene>
<name>A0ABP9Q3T4_9PSEU</name>
<dbReference type="SUPFAM" id="SSF51338">
    <property type="entry name" value="Composite domain of metallo-dependent hydrolases"/>
    <property type="match status" value="1"/>
</dbReference>
<dbReference type="EMBL" id="BAABJP010000008">
    <property type="protein sequence ID" value="GAA5153568.1"/>
    <property type="molecule type" value="Genomic_DNA"/>
</dbReference>
<reference evidence="5" key="1">
    <citation type="journal article" date="2019" name="Int. J. Syst. Evol. Microbiol.">
        <title>The Global Catalogue of Microorganisms (GCM) 10K type strain sequencing project: providing services to taxonomists for standard genome sequencing and annotation.</title>
        <authorList>
            <consortium name="The Broad Institute Genomics Platform"/>
            <consortium name="The Broad Institute Genome Sequencing Center for Infectious Disease"/>
            <person name="Wu L."/>
            <person name="Ma J."/>
        </authorList>
    </citation>
    <scope>NUCLEOTIDE SEQUENCE [LARGE SCALE GENOMIC DNA]</scope>
    <source>
        <strain evidence="5">JCM 18303</strain>
    </source>
</reference>
<proteinExistence type="predicted"/>
<evidence type="ECO:0000256" key="2">
    <source>
        <dbReference type="SAM" id="MobiDB-lite"/>
    </source>
</evidence>
<feature type="region of interest" description="Disordered" evidence="2">
    <location>
        <begin position="1"/>
        <end position="20"/>
    </location>
</feature>
<dbReference type="Proteomes" id="UP001428817">
    <property type="component" value="Unassembled WGS sequence"/>
</dbReference>
<keyword evidence="5" id="KW-1185">Reference proteome</keyword>
<dbReference type="Gene3D" id="3.20.20.140">
    <property type="entry name" value="Metal-dependent hydrolases"/>
    <property type="match status" value="1"/>
</dbReference>
<comment type="caution">
    <text evidence="4">The sequence shown here is derived from an EMBL/GenBank/DDBJ whole genome shotgun (WGS) entry which is preliminary data.</text>
</comment>
<dbReference type="RefSeq" id="WP_185061770.1">
    <property type="nucleotide sequence ID" value="NZ_BAABJP010000008.1"/>
</dbReference>
<evidence type="ECO:0000256" key="1">
    <source>
        <dbReference type="ARBA" id="ARBA00022801"/>
    </source>
</evidence>